<accession>A0AAV4XJ41</accession>
<name>A0AAV4XJ41_CAEEX</name>
<dbReference type="Proteomes" id="UP001054945">
    <property type="component" value="Unassembled WGS sequence"/>
</dbReference>
<sequence length="207" mass="23578">MAHPQKLEQLDSFLLDNGVRSERTLSAILFIMDSNSRSWSPEQAKQIPSGQTEGCITVGEDGFDVVYLMMWEIWTKRNRAVWLRSKDGPRLPGCFDGDLRRTSKEKSRCEESELGNQGLYGFRRVRNYCAVRRQLAFEEKKSHPLWSDCDLPPKQCQRLSSGRAEIGCRSSANEHGWLAEIGIQKQPRTECSGFFPAATMHPGFGFE</sequence>
<proteinExistence type="predicted"/>
<keyword evidence="2" id="KW-1185">Reference proteome</keyword>
<reference evidence="1 2" key="1">
    <citation type="submission" date="2021-06" db="EMBL/GenBank/DDBJ databases">
        <title>Caerostris extrusa draft genome.</title>
        <authorList>
            <person name="Kono N."/>
            <person name="Arakawa K."/>
        </authorList>
    </citation>
    <scope>NUCLEOTIDE SEQUENCE [LARGE SCALE GENOMIC DNA]</scope>
</reference>
<dbReference type="AlphaFoldDB" id="A0AAV4XJ41"/>
<gene>
    <name evidence="1" type="ORF">CEXT_227331</name>
</gene>
<organism evidence="1 2">
    <name type="scientific">Caerostris extrusa</name>
    <name type="common">Bark spider</name>
    <name type="synonym">Caerostris bankana</name>
    <dbReference type="NCBI Taxonomy" id="172846"/>
    <lineage>
        <taxon>Eukaryota</taxon>
        <taxon>Metazoa</taxon>
        <taxon>Ecdysozoa</taxon>
        <taxon>Arthropoda</taxon>
        <taxon>Chelicerata</taxon>
        <taxon>Arachnida</taxon>
        <taxon>Araneae</taxon>
        <taxon>Araneomorphae</taxon>
        <taxon>Entelegynae</taxon>
        <taxon>Araneoidea</taxon>
        <taxon>Araneidae</taxon>
        <taxon>Caerostris</taxon>
    </lineage>
</organism>
<evidence type="ECO:0000313" key="1">
    <source>
        <dbReference type="EMBL" id="GIY95112.1"/>
    </source>
</evidence>
<protein>
    <submittedName>
        <fullName evidence="1">Uncharacterized protein</fullName>
    </submittedName>
</protein>
<evidence type="ECO:0000313" key="2">
    <source>
        <dbReference type="Proteomes" id="UP001054945"/>
    </source>
</evidence>
<dbReference type="EMBL" id="BPLR01017873">
    <property type="protein sequence ID" value="GIY95112.1"/>
    <property type="molecule type" value="Genomic_DNA"/>
</dbReference>
<comment type="caution">
    <text evidence="1">The sequence shown here is derived from an EMBL/GenBank/DDBJ whole genome shotgun (WGS) entry which is preliminary data.</text>
</comment>